<evidence type="ECO:0000259" key="1">
    <source>
        <dbReference type="Pfam" id="PF00535"/>
    </source>
</evidence>
<dbReference type="InterPro" id="IPR029044">
    <property type="entry name" value="Nucleotide-diphossugar_trans"/>
</dbReference>
<protein>
    <submittedName>
        <fullName evidence="2">Glycosyltransferase</fullName>
        <ecNumber evidence="2">2.4.-.-</ecNumber>
    </submittedName>
</protein>
<dbReference type="GO" id="GO:0016757">
    <property type="term" value="F:glycosyltransferase activity"/>
    <property type="evidence" value="ECO:0007669"/>
    <property type="project" value="UniProtKB-KW"/>
</dbReference>
<keyword evidence="2" id="KW-0328">Glycosyltransferase</keyword>
<sequence length="289" mass="33185">MAVDKSPEISVILPVYNASVYLAEALQSILKQSFTDFELILINDGSTDNSESIILQFCNADERIRYISRENRGLIASLNEGISLSRGNFIARMDADDIAESTRFESQYNFLQRHIKVAALGTAYQLIDHSGRVIGSRKPPRYNWLIKPLFLFGSPFAHPSMMLNRRIIGDELWYDERYKHAEDYELWLRLSKKFKLANLAQPLLKYRVLSTSISRKFAHEQQQSVARALATHLCLEPNEKTITQAKILTTHSEQSMHALLSAFIHILRCKKHSVNPIIAFCYLIYFTLT</sequence>
<dbReference type="PANTHER" id="PTHR22916">
    <property type="entry name" value="GLYCOSYLTRANSFERASE"/>
    <property type="match status" value="1"/>
</dbReference>
<proteinExistence type="predicted"/>
<organism evidence="2 3">
    <name type="scientific">Rheinheimera baltica</name>
    <dbReference type="NCBI Taxonomy" id="67576"/>
    <lineage>
        <taxon>Bacteria</taxon>
        <taxon>Pseudomonadati</taxon>
        <taxon>Pseudomonadota</taxon>
        <taxon>Gammaproteobacteria</taxon>
        <taxon>Chromatiales</taxon>
        <taxon>Chromatiaceae</taxon>
        <taxon>Rheinheimera</taxon>
    </lineage>
</organism>
<dbReference type="RefSeq" id="WP_305973741.1">
    <property type="nucleotide sequence ID" value="NZ_JAPJDZ010000004.1"/>
</dbReference>
<dbReference type="Pfam" id="PF00535">
    <property type="entry name" value="Glycos_transf_2"/>
    <property type="match status" value="1"/>
</dbReference>
<gene>
    <name evidence="2" type="ORF">ORJ04_03155</name>
</gene>
<comment type="caution">
    <text evidence="2">The sequence shown here is derived from an EMBL/GenBank/DDBJ whole genome shotgun (WGS) entry which is preliminary data.</text>
</comment>
<dbReference type="EMBL" id="JAPJDZ010000004">
    <property type="protein sequence ID" value="MDP5134943.1"/>
    <property type="molecule type" value="Genomic_DNA"/>
</dbReference>
<dbReference type="SUPFAM" id="SSF53448">
    <property type="entry name" value="Nucleotide-diphospho-sugar transferases"/>
    <property type="match status" value="1"/>
</dbReference>
<keyword evidence="3" id="KW-1185">Reference proteome</keyword>
<dbReference type="EC" id="2.4.-.-" evidence="2"/>
<keyword evidence="2" id="KW-0808">Transferase</keyword>
<evidence type="ECO:0000313" key="2">
    <source>
        <dbReference type="EMBL" id="MDP5134943.1"/>
    </source>
</evidence>
<dbReference type="Proteomes" id="UP001231109">
    <property type="component" value="Unassembled WGS sequence"/>
</dbReference>
<accession>A0ABT9HVD4</accession>
<dbReference type="Gene3D" id="3.90.550.10">
    <property type="entry name" value="Spore Coat Polysaccharide Biosynthesis Protein SpsA, Chain A"/>
    <property type="match status" value="1"/>
</dbReference>
<evidence type="ECO:0000313" key="3">
    <source>
        <dbReference type="Proteomes" id="UP001231109"/>
    </source>
</evidence>
<dbReference type="InterPro" id="IPR001173">
    <property type="entry name" value="Glyco_trans_2-like"/>
</dbReference>
<reference evidence="2 3" key="1">
    <citation type="submission" date="2022-11" db="EMBL/GenBank/DDBJ databases">
        <title>Viruses from the air-sea interface of a natural surface slick.</title>
        <authorList>
            <person name="Rahlff J."/>
            <person name="Holmfeldt K."/>
        </authorList>
    </citation>
    <scope>NUCLEOTIDE SEQUENCE [LARGE SCALE GENOMIC DNA]</scope>
    <source>
        <strain evidence="2 3">SMS4</strain>
    </source>
</reference>
<dbReference type="PANTHER" id="PTHR22916:SF3">
    <property type="entry name" value="UDP-GLCNAC:BETAGAL BETA-1,3-N-ACETYLGLUCOSAMINYLTRANSFERASE-LIKE PROTEIN 1"/>
    <property type="match status" value="1"/>
</dbReference>
<feature type="domain" description="Glycosyltransferase 2-like" evidence="1">
    <location>
        <begin position="10"/>
        <end position="168"/>
    </location>
</feature>
<name>A0ABT9HVD4_9GAMM</name>